<feature type="compositionally biased region" description="Basic residues" evidence="1">
    <location>
        <begin position="118"/>
        <end position="129"/>
    </location>
</feature>
<evidence type="ECO:0000313" key="2">
    <source>
        <dbReference type="EMBL" id="SUE39765.1"/>
    </source>
</evidence>
<gene>
    <name evidence="2" type="ORF">NCTC13291_01494</name>
</gene>
<dbReference type="EMBL" id="UGVN01000001">
    <property type="protein sequence ID" value="SUE39765.1"/>
    <property type="molecule type" value="Genomic_DNA"/>
</dbReference>
<accession>A0A379MZ99</accession>
<organism evidence="2 3">
    <name type="scientific">Roseomonas mucosa</name>
    <dbReference type="NCBI Taxonomy" id="207340"/>
    <lineage>
        <taxon>Bacteria</taxon>
        <taxon>Pseudomonadati</taxon>
        <taxon>Pseudomonadota</taxon>
        <taxon>Alphaproteobacteria</taxon>
        <taxon>Acetobacterales</taxon>
        <taxon>Roseomonadaceae</taxon>
        <taxon>Roseomonas</taxon>
    </lineage>
</organism>
<protein>
    <submittedName>
        <fullName evidence="2">Uncharacterized protein</fullName>
    </submittedName>
</protein>
<evidence type="ECO:0000313" key="3">
    <source>
        <dbReference type="Proteomes" id="UP000254919"/>
    </source>
</evidence>
<reference evidence="2 3" key="1">
    <citation type="submission" date="2018-06" db="EMBL/GenBank/DDBJ databases">
        <authorList>
            <consortium name="Pathogen Informatics"/>
            <person name="Doyle S."/>
        </authorList>
    </citation>
    <scope>NUCLEOTIDE SEQUENCE [LARGE SCALE GENOMIC DNA]</scope>
    <source>
        <strain evidence="2 3">NCTC13291</strain>
    </source>
</reference>
<evidence type="ECO:0000256" key="1">
    <source>
        <dbReference type="SAM" id="MobiDB-lite"/>
    </source>
</evidence>
<dbReference type="Pfam" id="PF20135">
    <property type="entry name" value="DUF6525"/>
    <property type="match status" value="1"/>
</dbReference>
<feature type="region of interest" description="Disordered" evidence="1">
    <location>
        <begin position="111"/>
        <end position="239"/>
    </location>
</feature>
<proteinExistence type="predicted"/>
<sequence length="239" mass="25998">MSGVPGNDNTVREAVWRRWEGDEWACFDALPPAVRRRMQDHAYDAWAVNAHLLWRLWRRRHASSERAERLLLRHLDRCEALERAAFDAAHRQRHGMALPHVLAAVPVLRGGAGDRAPRAARRRLARRPPRGLGSPVDGPARAGEKGRPCAPAGPRAREQVGRCPRNCQRSPAGPSALPPLPEAAERVTEPASSMEAGAREDRAREAGMAPRATTGSREPGDLPSSLHQAAGRGAPEAGA</sequence>
<name>A0A379MZ99_9PROT</name>
<dbReference type="Proteomes" id="UP000254919">
    <property type="component" value="Unassembled WGS sequence"/>
</dbReference>
<dbReference type="InterPro" id="IPR045386">
    <property type="entry name" value="DUF6525"/>
</dbReference>
<dbReference type="AlphaFoldDB" id="A0A379MZ99"/>